<sequence length="103" mass="11833">MNYENFVGLSFKNVTPLYTGFYKSLVKLFAVLGYVPNRSEYLRLPDEQNIPYKENRCFCCTTCTTMSQTLVWRGLQVVQVGKNDLSPPVQTCTIYLIFTHSST</sequence>
<evidence type="ECO:0000313" key="2">
    <source>
        <dbReference type="EMBL" id="STF44054.1"/>
    </source>
</evidence>
<dbReference type="EMBL" id="UGAB01000002">
    <property type="protein sequence ID" value="STF42361.1"/>
    <property type="molecule type" value="Genomic_DNA"/>
</dbReference>
<dbReference type="EMBL" id="UGAB01000002">
    <property type="protein sequence ID" value="STF44054.1"/>
    <property type="molecule type" value="Genomic_DNA"/>
</dbReference>
<organism evidence="2 3">
    <name type="scientific">Escherichia coli</name>
    <dbReference type="NCBI Taxonomy" id="562"/>
    <lineage>
        <taxon>Bacteria</taxon>
        <taxon>Pseudomonadati</taxon>
        <taxon>Pseudomonadota</taxon>
        <taxon>Gammaproteobacteria</taxon>
        <taxon>Enterobacterales</taxon>
        <taxon>Enterobacteriaceae</taxon>
        <taxon>Escherichia</taxon>
    </lineage>
</organism>
<dbReference type="AlphaFoldDB" id="A0A376LJY9"/>
<protein>
    <submittedName>
        <fullName evidence="2">Uncharacterized protein</fullName>
    </submittedName>
</protein>
<evidence type="ECO:0000313" key="3">
    <source>
        <dbReference type="Proteomes" id="UP000254877"/>
    </source>
</evidence>
<dbReference type="Proteomes" id="UP000254877">
    <property type="component" value="Unassembled WGS sequence"/>
</dbReference>
<evidence type="ECO:0000313" key="1">
    <source>
        <dbReference type="EMBL" id="STF42361.1"/>
    </source>
</evidence>
<accession>A0A376LJY9</accession>
<reference evidence="2 3" key="1">
    <citation type="submission" date="2018-06" db="EMBL/GenBank/DDBJ databases">
        <authorList>
            <consortium name="Pathogen Informatics"/>
            <person name="Doyle S."/>
        </authorList>
    </citation>
    <scope>NUCLEOTIDE SEQUENCE [LARGE SCALE GENOMIC DNA]</scope>
    <source>
        <strain evidence="2 3">NCTC7928</strain>
    </source>
</reference>
<proteinExistence type="predicted"/>
<gene>
    <name evidence="1" type="ORF">NCTC7928_02996</name>
    <name evidence="2" type="ORF">NCTC7928_04776</name>
</gene>
<name>A0A376LJY9_ECOLX</name>